<evidence type="ECO:0000313" key="3">
    <source>
        <dbReference type="Proteomes" id="UP001595812"/>
    </source>
</evidence>
<feature type="transmembrane region" description="Helical" evidence="1">
    <location>
        <begin position="87"/>
        <end position="106"/>
    </location>
</feature>
<evidence type="ECO:0000256" key="1">
    <source>
        <dbReference type="SAM" id="Phobius"/>
    </source>
</evidence>
<sequence>MKPTFINQWPIVFGTFVLTLIFILWEHFNGGVIEHYLLADENMPSLSNWWGLLTIPVFTYVCTSLIKRRHQKKIKSGDISQNFEINIVKRFFYALIFGVFASLLWEFDMEEILQYFILSPVLIAFFKRIYLPEYTLGFVLGMMFTFGGILPILFAIVLLILCFIAYQIKRGIVGVFKKRN</sequence>
<keyword evidence="3" id="KW-1185">Reference proteome</keyword>
<evidence type="ECO:0008006" key="4">
    <source>
        <dbReference type="Google" id="ProtNLM"/>
    </source>
</evidence>
<gene>
    <name evidence="2" type="ORF">ACFOSX_03875</name>
</gene>
<feature type="transmembrane region" description="Helical" evidence="1">
    <location>
        <begin position="9"/>
        <end position="28"/>
    </location>
</feature>
<dbReference type="EMBL" id="JBHSAT010000004">
    <property type="protein sequence ID" value="MFC3876361.1"/>
    <property type="molecule type" value="Genomic_DNA"/>
</dbReference>
<organism evidence="2 3">
    <name type="scientific">Winogradskyella maritima</name>
    <dbReference type="NCBI Taxonomy" id="1517766"/>
    <lineage>
        <taxon>Bacteria</taxon>
        <taxon>Pseudomonadati</taxon>
        <taxon>Bacteroidota</taxon>
        <taxon>Flavobacteriia</taxon>
        <taxon>Flavobacteriales</taxon>
        <taxon>Flavobacteriaceae</taxon>
        <taxon>Winogradskyella</taxon>
    </lineage>
</organism>
<feature type="transmembrane region" description="Helical" evidence="1">
    <location>
        <begin position="138"/>
        <end position="166"/>
    </location>
</feature>
<dbReference type="RefSeq" id="WP_386097206.1">
    <property type="nucleotide sequence ID" value="NZ_JBHSAT010000004.1"/>
</dbReference>
<evidence type="ECO:0000313" key="2">
    <source>
        <dbReference type="EMBL" id="MFC3876361.1"/>
    </source>
</evidence>
<keyword evidence="1" id="KW-0472">Membrane</keyword>
<reference evidence="3" key="1">
    <citation type="journal article" date="2019" name="Int. J. Syst. Evol. Microbiol.">
        <title>The Global Catalogue of Microorganisms (GCM) 10K type strain sequencing project: providing services to taxonomists for standard genome sequencing and annotation.</title>
        <authorList>
            <consortium name="The Broad Institute Genomics Platform"/>
            <consortium name="The Broad Institute Genome Sequencing Center for Infectious Disease"/>
            <person name="Wu L."/>
            <person name="Ma J."/>
        </authorList>
    </citation>
    <scope>NUCLEOTIDE SEQUENCE [LARGE SCALE GENOMIC DNA]</scope>
    <source>
        <strain evidence="3">CECT 8979</strain>
    </source>
</reference>
<proteinExistence type="predicted"/>
<keyword evidence="1" id="KW-0812">Transmembrane</keyword>
<keyword evidence="1" id="KW-1133">Transmembrane helix</keyword>
<comment type="caution">
    <text evidence="2">The sequence shown here is derived from an EMBL/GenBank/DDBJ whole genome shotgun (WGS) entry which is preliminary data.</text>
</comment>
<dbReference type="Proteomes" id="UP001595812">
    <property type="component" value="Unassembled WGS sequence"/>
</dbReference>
<feature type="transmembrane region" description="Helical" evidence="1">
    <location>
        <begin position="48"/>
        <end position="66"/>
    </location>
</feature>
<accession>A0ABV8AHL9</accession>
<name>A0ABV8AHL9_9FLAO</name>
<protein>
    <recommendedName>
        <fullName evidence="4">Tripartite tricarboxylate transporter TctB family protein</fullName>
    </recommendedName>
</protein>